<accession>A0A5N7MRW2</accession>
<dbReference type="AlphaFoldDB" id="A0A5N7MRW2"/>
<keyword evidence="2" id="KW-1185">Reference proteome</keyword>
<dbReference type="Proteomes" id="UP000403266">
    <property type="component" value="Unassembled WGS sequence"/>
</dbReference>
<sequence length="75" mass="8300">MADAAFEKTIDFAIHPVHLAISDSVDRREIIARLCEDLSFEFSRGWDPDLSGGRDPAASILCPCRRCGGQEAKHQ</sequence>
<evidence type="ECO:0000313" key="2">
    <source>
        <dbReference type="Proteomes" id="UP000403266"/>
    </source>
</evidence>
<evidence type="ECO:0000313" key="1">
    <source>
        <dbReference type="EMBL" id="MPR29735.1"/>
    </source>
</evidence>
<organism evidence="1 2">
    <name type="scientific">Microvirga tunisiensis</name>
    <dbReference type="NCBI Taxonomy" id="2108360"/>
    <lineage>
        <taxon>Bacteria</taxon>
        <taxon>Pseudomonadati</taxon>
        <taxon>Pseudomonadota</taxon>
        <taxon>Alphaproteobacteria</taxon>
        <taxon>Hyphomicrobiales</taxon>
        <taxon>Methylobacteriaceae</taxon>
        <taxon>Microvirga</taxon>
    </lineage>
</organism>
<name>A0A5N7MRW2_9HYPH</name>
<reference evidence="1 2" key="1">
    <citation type="journal article" date="2019" name="Syst. Appl. Microbiol.">
        <title>Microvirga tunisiensis sp. nov., a root nodule symbiotic bacterium isolated from Lupinus micranthus and L. luteus grown in Northern Tunisia.</title>
        <authorList>
            <person name="Msaddak A."/>
            <person name="Rejili M."/>
            <person name="Duran D."/>
            <person name="Mars M."/>
            <person name="Palacios J.M."/>
            <person name="Ruiz-Argueso T."/>
            <person name="Rey L."/>
            <person name="Imperial J."/>
        </authorList>
    </citation>
    <scope>NUCLEOTIDE SEQUENCE [LARGE SCALE GENOMIC DNA]</scope>
    <source>
        <strain evidence="1 2">Lmie10</strain>
    </source>
</reference>
<proteinExistence type="predicted"/>
<dbReference type="EMBL" id="VOSK01000262">
    <property type="protein sequence ID" value="MPR29735.1"/>
    <property type="molecule type" value="Genomic_DNA"/>
</dbReference>
<dbReference type="RefSeq" id="WP_152716615.1">
    <property type="nucleotide sequence ID" value="NZ_VOSJ01000283.1"/>
</dbReference>
<gene>
    <name evidence="1" type="ORF">FS320_32820</name>
</gene>
<comment type="caution">
    <text evidence="1">The sequence shown here is derived from an EMBL/GenBank/DDBJ whole genome shotgun (WGS) entry which is preliminary data.</text>
</comment>
<protein>
    <submittedName>
        <fullName evidence="1">Uncharacterized protein</fullName>
    </submittedName>
</protein>